<dbReference type="Gene3D" id="2.170.270.10">
    <property type="entry name" value="SET domain"/>
    <property type="match status" value="1"/>
</dbReference>
<proteinExistence type="predicted"/>
<feature type="compositionally biased region" description="Low complexity" evidence="1">
    <location>
        <begin position="134"/>
        <end position="144"/>
    </location>
</feature>
<dbReference type="AlphaFoldDB" id="A0A4Q4SZ03"/>
<evidence type="ECO:0000313" key="3">
    <source>
        <dbReference type="EMBL" id="RYO85991.1"/>
    </source>
</evidence>
<feature type="domain" description="SET" evidence="2">
    <location>
        <begin position="519"/>
        <end position="626"/>
    </location>
</feature>
<dbReference type="Proteomes" id="UP000293360">
    <property type="component" value="Unassembled WGS sequence"/>
</dbReference>
<evidence type="ECO:0000256" key="1">
    <source>
        <dbReference type="SAM" id="MobiDB-lite"/>
    </source>
</evidence>
<dbReference type="PROSITE" id="PS50280">
    <property type="entry name" value="SET"/>
    <property type="match status" value="1"/>
</dbReference>
<accession>A0A4Q4SZ03</accession>
<organism evidence="3 4">
    <name type="scientific">Monosporascus ibericus</name>
    <dbReference type="NCBI Taxonomy" id="155417"/>
    <lineage>
        <taxon>Eukaryota</taxon>
        <taxon>Fungi</taxon>
        <taxon>Dikarya</taxon>
        <taxon>Ascomycota</taxon>
        <taxon>Pezizomycotina</taxon>
        <taxon>Sordariomycetes</taxon>
        <taxon>Xylariomycetidae</taxon>
        <taxon>Xylariales</taxon>
        <taxon>Xylariales incertae sedis</taxon>
        <taxon>Monosporascus</taxon>
    </lineage>
</organism>
<dbReference type="EMBL" id="QJNU01000794">
    <property type="protein sequence ID" value="RYO85991.1"/>
    <property type="molecule type" value="Genomic_DNA"/>
</dbReference>
<keyword evidence="4" id="KW-1185">Reference proteome</keyword>
<dbReference type="OrthoDB" id="308383at2759"/>
<gene>
    <name evidence="3" type="ORF">DL764_009076</name>
</gene>
<dbReference type="InterPro" id="IPR046341">
    <property type="entry name" value="SET_dom_sf"/>
</dbReference>
<dbReference type="SMART" id="SM00317">
    <property type="entry name" value="SET"/>
    <property type="match status" value="1"/>
</dbReference>
<reference evidence="3 4" key="1">
    <citation type="submission" date="2018-06" db="EMBL/GenBank/DDBJ databases">
        <title>Complete Genomes of Monosporascus.</title>
        <authorList>
            <person name="Robinson A.J."/>
            <person name="Natvig D.O."/>
        </authorList>
    </citation>
    <scope>NUCLEOTIDE SEQUENCE [LARGE SCALE GENOMIC DNA]</scope>
    <source>
        <strain evidence="3 4">CBS 110550</strain>
    </source>
</reference>
<sequence length="651" mass="72578">MESPAHLESIRQNINSAILDQVDHLTNALLNHRPLAFLKTPVLRFEAFVEDGRNSEDHQSYDLVASGENWPHSVRQPIMSTVFDLSDMLTPAASSAPTSLAATVETGPGKVADSSAHVPPLTASSSWATGQRADSPSSSSSDSPEGGRRRKTLSALRPTRCNLPVVDELDTRRQIRVDHNFPKRLKVQDEVVFSQQESSLNKFIVGIWEQLHAGTRLDPHILLEHWHASTIRATAANTETMHRSGMDALPSPNGFLGEGDIATLGNAGCLFNQSNNFCLKITQTSRTCRSLEVIVQARWMELFESYINFLVASNPPIPTSRCRKTALIEACNDFGWSEKEMRNKMAIWRGYKEIKDAGGWAALVFAGMGIYRFCKYRVGFNAESMKHLRAWRPRFEVAADTLHPNWRQLLSIVGESSQRRFVGHPHDWVVFPDGSDPVPLRSTYLEYDPNFSFEHLEESLIDVNAWGADDPRWVPSLDAAACPGTAYTCRDCKQEQSNDPKLNACHCFPSLFGAPRAACPVQIFRTANGRNNGLQALVAFERGAAIGEFVGLVTKGLRDVDVMDSTAVGGRGYQVWQGRQGNYTRFVNHSCRANAQFQDFVWMGTQRAVLVSKGVGAGQEITVDYSDDYWRDLDKQCLCGESCCRYKKARR</sequence>
<dbReference type="Pfam" id="PF00856">
    <property type="entry name" value="SET"/>
    <property type="match status" value="1"/>
</dbReference>
<dbReference type="InterPro" id="IPR053105">
    <property type="entry name" value="Class_V-like_SAM-MTase"/>
</dbReference>
<evidence type="ECO:0000259" key="2">
    <source>
        <dbReference type="PROSITE" id="PS50280"/>
    </source>
</evidence>
<dbReference type="PANTHER" id="PTHR47250:SF3">
    <property type="entry name" value="HISTONE-LYSINE N-METHYLTRANSFERASE SET-6"/>
    <property type="match status" value="1"/>
</dbReference>
<name>A0A4Q4SZ03_9PEZI</name>
<dbReference type="PANTHER" id="PTHR47250">
    <property type="entry name" value="HISTONE-LYSINE N-METHYLTRANSFERASE SET-6"/>
    <property type="match status" value="1"/>
</dbReference>
<comment type="caution">
    <text evidence="3">The sequence shown here is derived from an EMBL/GenBank/DDBJ whole genome shotgun (WGS) entry which is preliminary data.</text>
</comment>
<feature type="region of interest" description="Disordered" evidence="1">
    <location>
        <begin position="106"/>
        <end position="157"/>
    </location>
</feature>
<dbReference type="InterPro" id="IPR001214">
    <property type="entry name" value="SET_dom"/>
</dbReference>
<protein>
    <recommendedName>
        <fullName evidence="2">SET domain-containing protein</fullName>
    </recommendedName>
</protein>
<dbReference type="STRING" id="155417.A0A4Q4SZ03"/>
<evidence type="ECO:0000313" key="4">
    <source>
        <dbReference type="Proteomes" id="UP000293360"/>
    </source>
</evidence>
<dbReference type="SUPFAM" id="SSF82199">
    <property type="entry name" value="SET domain"/>
    <property type="match status" value="1"/>
</dbReference>